<feature type="transmembrane region" description="Helical" evidence="2">
    <location>
        <begin position="52"/>
        <end position="71"/>
    </location>
</feature>
<name>G5GHY1_9FIRM</name>
<reference evidence="3 4" key="1">
    <citation type="submission" date="2011-08" db="EMBL/GenBank/DDBJ databases">
        <title>The Genome Sequence of Johnsonella ignava ATCC 51276.</title>
        <authorList>
            <consortium name="The Broad Institute Genome Sequencing Platform"/>
            <person name="Earl A."/>
            <person name="Ward D."/>
            <person name="Feldgarden M."/>
            <person name="Gevers D."/>
            <person name="Izard J."/>
            <person name="Blanton J.M."/>
            <person name="Baranova O.V."/>
            <person name="Dewhirst F.E."/>
            <person name="Young S.K."/>
            <person name="Zeng Q."/>
            <person name="Gargeya S."/>
            <person name="Fitzgerald M."/>
            <person name="Haas B."/>
            <person name="Abouelleil A."/>
            <person name="Alvarado L."/>
            <person name="Arachchi H.M."/>
            <person name="Berlin A."/>
            <person name="Brown A."/>
            <person name="Chapman S.B."/>
            <person name="Chen Z."/>
            <person name="Dunbar C."/>
            <person name="Freedman E."/>
            <person name="Gearin G."/>
            <person name="Gellesch M."/>
            <person name="Goldberg J."/>
            <person name="Griggs A."/>
            <person name="Gujja S."/>
            <person name="Heiman D."/>
            <person name="Howarth C."/>
            <person name="Larson L."/>
            <person name="Lui A."/>
            <person name="MacDonald P.J.P."/>
            <person name="Montmayeur A."/>
            <person name="Murphy C."/>
            <person name="Neiman D."/>
            <person name="Pearson M."/>
            <person name="Priest M."/>
            <person name="Roberts A."/>
            <person name="Saif S."/>
            <person name="Shea T."/>
            <person name="Shenoy N."/>
            <person name="Sisk P."/>
            <person name="Stolte C."/>
            <person name="Sykes S."/>
            <person name="Wortman J."/>
            <person name="Nusbaum C."/>
            <person name="Birren B."/>
        </authorList>
    </citation>
    <scope>NUCLEOTIDE SEQUENCE [LARGE SCALE GENOMIC DNA]</scope>
    <source>
        <strain evidence="3 4">ATCC 51276</strain>
    </source>
</reference>
<feature type="region of interest" description="Disordered" evidence="1">
    <location>
        <begin position="151"/>
        <end position="186"/>
    </location>
</feature>
<protein>
    <recommendedName>
        <fullName evidence="5">DUF2142 domain-containing protein</fullName>
    </recommendedName>
</protein>
<dbReference type="AlphaFoldDB" id="G5GHY1"/>
<feature type="compositionally biased region" description="Basic and acidic residues" evidence="1">
    <location>
        <begin position="161"/>
        <end position="180"/>
    </location>
</feature>
<feature type="transmembrane region" description="Helical" evidence="2">
    <location>
        <begin position="260"/>
        <end position="280"/>
    </location>
</feature>
<dbReference type="eggNOG" id="COG4713">
    <property type="taxonomic scope" value="Bacteria"/>
</dbReference>
<dbReference type="Proteomes" id="UP000003011">
    <property type="component" value="Unassembled WGS sequence"/>
</dbReference>
<keyword evidence="2" id="KW-1133">Transmembrane helix</keyword>
<dbReference type="Pfam" id="PF09913">
    <property type="entry name" value="DUF2142"/>
    <property type="match status" value="2"/>
</dbReference>
<feature type="transmembrane region" description="Helical" evidence="2">
    <location>
        <begin position="83"/>
        <end position="102"/>
    </location>
</feature>
<evidence type="ECO:0000313" key="3">
    <source>
        <dbReference type="EMBL" id="EHI55456.1"/>
    </source>
</evidence>
<organism evidence="3 4">
    <name type="scientific">Johnsonella ignava ATCC 51276</name>
    <dbReference type="NCBI Taxonomy" id="679200"/>
    <lineage>
        <taxon>Bacteria</taxon>
        <taxon>Bacillati</taxon>
        <taxon>Bacillota</taxon>
        <taxon>Clostridia</taxon>
        <taxon>Lachnospirales</taxon>
        <taxon>Lachnospiraceae</taxon>
        <taxon>Johnsonella</taxon>
    </lineage>
</organism>
<evidence type="ECO:0008006" key="5">
    <source>
        <dbReference type="Google" id="ProtNLM"/>
    </source>
</evidence>
<dbReference type="InterPro" id="IPR018674">
    <property type="entry name" value="DUF2142_membrane"/>
</dbReference>
<feature type="transmembrane region" description="Helical" evidence="2">
    <location>
        <begin position="590"/>
        <end position="609"/>
    </location>
</feature>
<evidence type="ECO:0000256" key="2">
    <source>
        <dbReference type="SAM" id="Phobius"/>
    </source>
</evidence>
<evidence type="ECO:0000313" key="4">
    <source>
        <dbReference type="Proteomes" id="UP000003011"/>
    </source>
</evidence>
<dbReference type="OrthoDB" id="2220917at2"/>
<feature type="transmembrane region" description="Helical" evidence="2">
    <location>
        <begin position="560"/>
        <end position="578"/>
    </location>
</feature>
<feature type="transmembrane region" description="Helical" evidence="2">
    <location>
        <begin position="300"/>
        <end position="324"/>
    </location>
</feature>
<keyword evidence="4" id="KW-1185">Reference proteome</keyword>
<feature type="transmembrane region" description="Helical" evidence="2">
    <location>
        <begin position="407"/>
        <end position="429"/>
    </location>
</feature>
<feature type="transmembrane region" description="Helical" evidence="2">
    <location>
        <begin position="528"/>
        <end position="548"/>
    </location>
</feature>
<proteinExistence type="predicted"/>
<keyword evidence="2" id="KW-0812">Transmembrane</keyword>
<dbReference type="STRING" id="679200.HMPREF9333_01171"/>
<dbReference type="EMBL" id="ACZL01000021">
    <property type="protein sequence ID" value="EHI55456.1"/>
    <property type="molecule type" value="Genomic_DNA"/>
</dbReference>
<gene>
    <name evidence="3" type="ORF">HMPREF9333_01171</name>
</gene>
<dbReference type="HOGENOM" id="CLU_025380_0_2_9"/>
<feature type="transmembrane region" description="Helical" evidence="2">
    <location>
        <begin position="490"/>
        <end position="508"/>
    </location>
</feature>
<feature type="transmembrane region" description="Helical" evidence="2">
    <location>
        <begin position="368"/>
        <end position="395"/>
    </location>
</feature>
<feature type="transmembrane region" description="Helical" evidence="2">
    <location>
        <begin position="12"/>
        <end position="32"/>
    </location>
</feature>
<dbReference type="RefSeq" id="WP_005540611.1">
    <property type="nucleotide sequence ID" value="NZ_JH378832.1"/>
</dbReference>
<accession>G5GHY1</accession>
<sequence>MFSSLNFKKYKNINILIPVLPLIIIIIFAICHYDKVKLVADRSGDLFLKTDYIKLCFLMLFNITLSFYILKKSSEGRLPLYKSFMFSAFFLGIGYMFVFQGLSAPDEVSHYISAYKLSSQFMGLEPVIEDGHVKVREQDYFLEDLSDIAGTQDGLNNTQENKNDAGDDIDKAKASNKETDSDTYSTDEMEVLGRNIEEKDLKIIKNWDSLYPYKNSKNIRISSQPPVKTTPLVYIPQAFGICIARIMGFNSIMMINLGKFFNLLFYVLVMSYALSLMPFAKEILYGVAVLPMSLHLAASMSYDAMLLSIISCFFAKILNMAYAYDKSPDAGKRTSGISARNTVNSENGNNEKKIDSTCMRYRPGIKDILFLCLLTAIYAPCKLIYSPAVFAYFIIDRNRFKNKKIYLLGFAAILTTLIISIFAVNAVLIQSYAQARTSSVGWAGEPGFTIRELAHRPFFTMDMIYKTILLQLDYYHMTMIGAYLGNINRVLNVPYICIVFFSLGLIMLGLRVKEQNTDMVHGFKERFIIAFIVFAVFSGAILSMFIAWTPRGAMVISGVQGRYFLPVLMPLLLLADKLPVEAVRDIKKPVLFTFICLNSYALIRLFAIICMRIDLT</sequence>
<evidence type="ECO:0000256" key="1">
    <source>
        <dbReference type="SAM" id="MobiDB-lite"/>
    </source>
</evidence>
<comment type="caution">
    <text evidence="3">The sequence shown here is derived from an EMBL/GenBank/DDBJ whole genome shotgun (WGS) entry which is preliminary data.</text>
</comment>
<keyword evidence="2" id="KW-0472">Membrane</keyword>